<protein>
    <submittedName>
        <fullName evidence="1">Uncharacterized protein</fullName>
    </submittedName>
</protein>
<sequence>MPVLVPVESLFILDGLVSCGSCHGPMAPVCGTPVPPVVRDRHYSCRAGCERFTVDADHAERYALDGALRRLSTSDDAPYIPGWTPPSYDDGRKHVARRWNAASAGEQRDVLRHLIRAVVVGTETGTAAAEVPLSVAFHRRAD</sequence>
<dbReference type="Proteomes" id="UP000612808">
    <property type="component" value="Unassembled WGS sequence"/>
</dbReference>
<organism evidence="1 2">
    <name type="scientific">Actinocatenispora rupis</name>
    <dbReference type="NCBI Taxonomy" id="519421"/>
    <lineage>
        <taxon>Bacteria</taxon>
        <taxon>Bacillati</taxon>
        <taxon>Actinomycetota</taxon>
        <taxon>Actinomycetes</taxon>
        <taxon>Micromonosporales</taxon>
        <taxon>Micromonosporaceae</taxon>
        <taxon>Actinocatenispora</taxon>
    </lineage>
</organism>
<reference evidence="1" key="1">
    <citation type="submission" date="2021-01" db="EMBL/GenBank/DDBJ databases">
        <title>Whole genome shotgun sequence of Actinocatenispora rupis NBRC 107355.</title>
        <authorList>
            <person name="Komaki H."/>
            <person name="Tamura T."/>
        </authorList>
    </citation>
    <scope>NUCLEOTIDE SEQUENCE</scope>
    <source>
        <strain evidence="1">NBRC 107355</strain>
    </source>
</reference>
<name>A0A8J3JB87_9ACTN</name>
<evidence type="ECO:0000313" key="2">
    <source>
        <dbReference type="Proteomes" id="UP000612808"/>
    </source>
</evidence>
<comment type="caution">
    <text evidence="1">The sequence shown here is derived from an EMBL/GenBank/DDBJ whole genome shotgun (WGS) entry which is preliminary data.</text>
</comment>
<dbReference type="EMBL" id="BOMB01000040">
    <property type="protein sequence ID" value="GID15242.1"/>
    <property type="molecule type" value="Genomic_DNA"/>
</dbReference>
<dbReference type="AlphaFoldDB" id="A0A8J3JB87"/>
<dbReference type="RefSeq" id="WP_203663459.1">
    <property type="nucleotide sequence ID" value="NZ_BAAAZM010000005.1"/>
</dbReference>
<accession>A0A8J3JB87</accession>
<gene>
    <name evidence="1" type="ORF">Aru02nite_61310</name>
</gene>
<keyword evidence="2" id="KW-1185">Reference proteome</keyword>
<proteinExistence type="predicted"/>
<evidence type="ECO:0000313" key="1">
    <source>
        <dbReference type="EMBL" id="GID15242.1"/>
    </source>
</evidence>